<dbReference type="EMBL" id="JALLBG020000039">
    <property type="protein sequence ID" value="KAL3770563.1"/>
    <property type="molecule type" value="Genomic_DNA"/>
</dbReference>
<feature type="compositionally biased region" description="Polar residues" evidence="1">
    <location>
        <begin position="79"/>
        <end position="97"/>
    </location>
</feature>
<name>A0ABD3N3B9_9STRA</name>
<keyword evidence="2" id="KW-0472">Membrane</keyword>
<evidence type="ECO:0000313" key="3">
    <source>
        <dbReference type="EMBL" id="KAL3770563.1"/>
    </source>
</evidence>
<feature type="region of interest" description="Disordered" evidence="1">
    <location>
        <begin position="26"/>
        <end position="97"/>
    </location>
</feature>
<keyword evidence="2" id="KW-0812">Transmembrane</keyword>
<dbReference type="AlphaFoldDB" id="A0ABD3N3B9"/>
<evidence type="ECO:0000256" key="1">
    <source>
        <dbReference type="SAM" id="MobiDB-lite"/>
    </source>
</evidence>
<feature type="transmembrane region" description="Helical" evidence="2">
    <location>
        <begin position="104"/>
        <end position="124"/>
    </location>
</feature>
<feature type="compositionally biased region" description="Basic and acidic residues" evidence="1">
    <location>
        <begin position="30"/>
        <end position="44"/>
    </location>
</feature>
<proteinExistence type="predicted"/>
<dbReference type="Proteomes" id="UP001530293">
    <property type="component" value="Unassembled WGS sequence"/>
</dbReference>
<accession>A0ABD3N3B9</accession>
<keyword evidence="4" id="KW-1185">Reference proteome</keyword>
<keyword evidence="2" id="KW-1133">Transmembrane helix</keyword>
<gene>
    <name evidence="3" type="ORF">ACHAWU_007835</name>
</gene>
<comment type="caution">
    <text evidence="3">The sequence shown here is derived from an EMBL/GenBank/DDBJ whole genome shotgun (WGS) entry which is preliminary data.</text>
</comment>
<reference evidence="3 4" key="1">
    <citation type="submission" date="2024-10" db="EMBL/GenBank/DDBJ databases">
        <title>Updated reference genomes for cyclostephanoid diatoms.</title>
        <authorList>
            <person name="Roberts W.R."/>
            <person name="Alverson A.J."/>
        </authorList>
    </citation>
    <scope>NUCLEOTIDE SEQUENCE [LARGE SCALE GENOMIC DNA]</scope>
    <source>
        <strain evidence="3 4">AJA232-27</strain>
    </source>
</reference>
<evidence type="ECO:0000313" key="4">
    <source>
        <dbReference type="Proteomes" id="UP001530293"/>
    </source>
</evidence>
<organism evidence="3 4">
    <name type="scientific">Discostella pseudostelligera</name>
    <dbReference type="NCBI Taxonomy" id="259834"/>
    <lineage>
        <taxon>Eukaryota</taxon>
        <taxon>Sar</taxon>
        <taxon>Stramenopiles</taxon>
        <taxon>Ochrophyta</taxon>
        <taxon>Bacillariophyta</taxon>
        <taxon>Coscinodiscophyceae</taxon>
        <taxon>Thalassiosirophycidae</taxon>
        <taxon>Stephanodiscales</taxon>
        <taxon>Stephanodiscaceae</taxon>
        <taxon>Discostella</taxon>
    </lineage>
</organism>
<protein>
    <submittedName>
        <fullName evidence="3">Uncharacterized protein</fullName>
    </submittedName>
</protein>
<sequence length="125" mass="13225">MTDELADRHTLALLLGGRRKMFVVGVEEVGGPKDPPKDPSDTRPRQMHRGIPTRPCFNQDQRSERNSSPDAPGSADATDPTSSPAASETIPSVPNNGSVAAVPSSSFVVLTIVVVVVVDAYFAVI</sequence>
<evidence type="ECO:0000256" key="2">
    <source>
        <dbReference type="SAM" id="Phobius"/>
    </source>
</evidence>